<accession>A0AAQ3Q4Y5</accession>
<comment type="similarity">
    <text evidence="1">Belongs to the glycosyl hydrolase 1 family.</text>
</comment>
<gene>
    <name evidence="2" type="ORF">Cni_G06621</name>
</gene>
<dbReference type="EMBL" id="CP136891">
    <property type="protein sequence ID" value="WOK97913.1"/>
    <property type="molecule type" value="Genomic_DNA"/>
</dbReference>
<dbReference type="Pfam" id="PF00232">
    <property type="entry name" value="Glyco_hydro_1"/>
    <property type="match status" value="1"/>
</dbReference>
<dbReference type="AlphaFoldDB" id="A0AAQ3Q4Y5"/>
<evidence type="ECO:0000313" key="2">
    <source>
        <dbReference type="EMBL" id="WOK97913.1"/>
    </source>
</evidence>
<name>A0AAQ3Q4Y5_9LILI</name>
<protein>
    <submittedName>
        <fullName evidence="2">Uncharacterized protein</fullName>
    </submittedName>
</protein>
<keyword evidence="3" id="KW-1185">Reference proteome</keyword>
<dbReference type="Gene3D" id="3.20.20.80">
    <property type="entry name" value="Glycosidases"/>
    <property type="match status" value="1"/>
</dbReference>
<dbReference type="GO" id="GO:0005975">
    <property type="term" value="P:carbohydrate metabolic process"/>
    <property type="evidence" value="ECO:0007669"/>
    <property type="project" value="InterPro"/>
</dbReference>
<dbReference type="InterPro" id="IPR017853">
    <property type="entry name" value="GH"/>
</dbReference>
<organism evidence="2 3">
    <name type="scientific">Canna indica</name>
    <name type="common">Indian-shot</name>
    <dbReference type="NCBI Taxonomy" id="4628"/>
    <lineage>
        <taxon>Eukaryota</taxon>
        <taxon>Viridiplantae</taxon>
        <taxon>Streptophyta</taxon>
        <taxon>Embryophyta</taxon>
        <taxon>Tracheophyta</taxon>
        <taxon>Spermatophyta</taxon>
        <taxon>Magnoliopsida</taxon>
        <taxon>Liliopsida</taxon>
        <taxon>Zingiberales</taxon>
        <taxon>Cannaceae</taxon>
        <taxon>Canna</taxon>
    </lineage>
</organism>
<dbReference type="InterPro" id="IPR001360">
    <property type="entry name" value="Glyco_hydro_1"/>
</dbReference>
<evidence type="ECO:0000256" key="1">
    <source>
        <dbReference type="ARBA" id="ARBA00010838"/>
    </source>
</evidence>
<dbReference type="SUPFAM" id="SSF51445">
    <property type="entry name" value="(Trans)glycosidases"/>
    <property type="match status" value="1"/>
</dbReference>
<evidence type="ECO:0000313" key="3">
    <source>
        <dbReference type="Proteomes" id="UP001327560"/>
    </source>
</evidence>
<dbReference type="GO" id="GO:0008422">
    <property type="term" value="F:beta-glucosidase activity"/>
    <property type="evidence" value="ECO:0007669"/>
    <property type="project" value="UniProtKB-ARBA"/>
</dbReference>
<sequence length="58" mass="6242">MGSTELDLVSKTRKVNQRSFPKGFVFGTTASTHQVGGMTLKGGRGLCIQDTFVRIPGK</sequence>
<proteinExistence type="inferred from homology"/>
<reference evidence="2 3" key="1">
    <citation type="submission" date="2023-10" db="EMBL/GenBank/DDBJ databases">
        <title>Chromosome-scale genome assembly provides insights into flower coloration mechanisms of Canna indica.</title>
        <authorList>
            <person name="Li C."/>
        </authorList>
    </citation>
    <scope>NUCLEOTIDE SEQUENCE [LARGE SCALE GENOMIC DNA]</scope>
    <source>
        <tissue evidence="2">Flower</tissue>
    </source>
</reference>
<dbReference type="Proteomes" id="UP001327560">
    <property type="component" value="Chromosome 2"/>
</dbReference>